<evidence type="ECO:0000313" key="2">
    <source>
        <dbReference type="EMBL" id="PIS41915.1"/>
    </source>
</evidence>
<feature type="chain" id="PRO_5013594428" evidence="1">
    <location>
        <begin position="32"/>
        <end position="129"/>
    </location>
</feature>
<keyword evidence="1" id="KW-0732">Signal</keyword>
<accession>A0A2H0YTU0</accession>
<feature type="signal peptide" evidence="1">
    <location>
        <begin position="1"/>
        <end position="31"/>
    </location>
</feature>
<proteinExistence type="predicted"/>
<gene>
    <name evidence="2" type="ORF">COT25_00525</name>
</gene>
<organism evidence="2 3">
    <name type="scientific">Candidatus Kerfeldbacteria bacterium CG08_land_8_20_14_0_20_42_7</name>
    <dbReference type="NCBI Taxonomy" id="2014245"/>
    <lineage>
        <taxon>Bacteria</taxon>
        <taxon>Candidatus Kerfeldiibacteriota</taxon>
    </lineage>
</organism>
<dbReference type="AlphaFoldDB" id="A0A2H0YTU0"/>
<evidence type="ECO:0000256" key="1">
    <source>
        <dbReference type="SAM" id="SignalP"/>
    </source>
</evidence>
<sequence length="129" mass="13659">MKRFQIGGKKVVSVIVIVGAMVGGFSGTAQAMTATTGQGYYGDASLLGPRLVQPESGAVSSAYLSTHIERDRSSVLQSVPSDTMAAAATATRCPAFVSWEDWGGSRVHAYVDFRASDLCNGRHVRKAYV</sequence>
<evidence type="ECO:0000313" key="3">
    <source>
        <dbReference type="Proteomes" id="UP000228711"/>
    </source>
</evidence>
<name>A0A2H0YTU0_9BACT</name>
<protein>
    <submittedName>
        <fullName evidence="2">Uncharacterized protein</fullName>
    </submittedName>
</protein>
<dbReference type="Proteomes" id="UP000228711">
    <property type="component" value="Unassembled WGS sequence"/>
</dbReference>
<dbReference type="EMBL" id="PEXV01000018">
    <property type="protein sequence ID" value="PIS41915.1"/>
    <property type="molecule type" value="Genomic_DNA"/>
</dbReference>
<comment type="caution">
    <text evidence="2">The sequence shown here is derived from an EMBL/GenBank/DDBJ whole genome shotgun (WGS) entry which is preliminary data.</text>
</comment>
<reference evidence="3" key="1">
    <citation type="submission" date="2017-09" db="EMBL/GenBank/DDBJ databases">
        <title>Depth-based differentiation of microbial function through sediment-hosted aquifers and enrichment of novel symbionts in the deep terrestrial subsurface.</title>
        <authorList>
            <person name="Probst A.J."/>
            <person name="Ladd B."/>
            <person name="Jarett J.K."/>
            <person name="Geller-Mcgrath D.E."/>
            <person name="Sieber C.M.K."/>
            <person name="Emerson J.B."/>
            <person name="Anantharaman K."/>
            <person name="Thomas B.C."/>
            <person name="Malmstrom R."/>
            <person name="Stieglmeier M."/>
            <person name="Klingl A."/>
            <person name="Woyke T."/>
            <person name="Ryan C.M."/>
            <person name="Banfield J.F."/>
        </authorList>
    </citation>
    <scope>NUCLEOTIDE SEQUENCE [LARGE SCALE GENOMIC DNA]</scope>
</reference>